<proteinExistence type="predicted"/>
<evidence type="ECO:0000313" key="2">
    <source>
        <dbReference type="EMBL" id="CAK0899766.1"/>
    </source>
</evidence>
<dbReference type="EMBL" id="CAUYUJ010020661">
    <property type="protein sequence ID" value="CAK0899766.1"/>
    <property type="molecule type" value="Genomic_DNA"/>
</dbReference>
<feature type="transmembrane region" description="Helical" evidence="1">
    <location>
        <begin position="79"/>
        <end position="100"/>
    </location>
</feature>
<keyword evidence="1" id="KW-0812">Transmembrane</keyword>
<evidence type="ECO:0000313" key="3">
    <source>
        <dbReference type="Proteomes" id="UP001189429"/>
    </source>
</evidence>
<sequence>MTGEKITLMSPAWRRRLCCCCQRCAREPDEPLEPTSLLPEGSEKLTRLWERAVHFAAPLLLVFSNVVNLLIHLVKERELGWTFAVSYWLLACALLAGCSYDYRAGTEVE</sequence>
<reference evidence="2" key="1">
    <citation type="submission" date="2023-10" db="EMBL/GenBank/DDBJ databases">
        <authorList>
            <person name="Chen Y."/>
            <person name="Shah S."/>
            <person name="Dougan E. K."/>
            <person name="Thang M."/>
            <person name="Chan C."/>
        </authorList>
    </citation>
    <scope>NUCLEOTIDE SEQUENCE [LARGE SCALE GENOMIC DNA]</scope>
</reference>
<organism evidence="2 3">
    <name type="scientific">Prorocentrum cordatum</name>
    <dbReference type="NCBI Taxonomy" id="2364126"/>
    <lineage>
        <taxon>Eukaryota</taxon>
        <taxon>Sar</taxon>
        <taxon>Alveolata</taxon>
        <taxon>Dinophyceae</taxon>
        <taxon>Prorocentrales</taxon>
        <taxon>Prorocentraceae</taxon>
        <taxon>Prorocentrum</taxon>
    </lineage>
</organism>
<protein>
    <submittedName>
        <fullName evidence="2">Uncharacterized protein</fullName>
    </submittedName>
</protein>
<keyword evidence="3" id="KW-1185">Reference proteome</keyword>
<comment type="caution">
    <text evidence="2">The sequence shown here is derived from an EMBL/GenBank/DDBJ whole genome shotgun (WGS) entry which is preliminary data.</text>
</comment>
<gene>
    <name evidence="2" type="ORF">PCOR1329_LOCUS77206</name>
</gene>
<name>A0ABN9XIZ7_9DINO</name>
<keyword evidence="1" id="KW-0472">Membrane</keyword>
<evidence type="ECO:0000256" key="1">
    <source>
        <dbReference type="SAM" id="Phobius"/>
    </source>
</evidence>
<keyword evidence="1" id="KW-1133">Transmembrane helix</keyword>
<accession>A0ABN9XIZ7</accession>
<dbReference type="Proteomes" id="UP001189429">
    <property type="component" value="Unassembled WGS sequence"/>
</dbReference>
<feature type="transmembrane region" description="Helical" evidence="1">
    <location>
        <begin position="52"/>
        <end position="73"/>
    </location>
</feature>